<evidence type="ECO:0000313" key="4">
    <source>
        <dbReference type="Proteomes" id="UP001190002"/>
    </source>
</evidence>
<feature type="domain" description="Lipocalin-like" evidence="1">
    <location>
        <begin position="4"/>
        <end position="115"/>
    </location>
</feature>
<keyword evidence="5" id="KW-1185">Reference proteome</keyword>
<gene>
    <name evidence="3" type="ORF">R77569_03253</name>
    <name evidence="2" type="ORF">R77591_03398</name>
</gene>
<dbReference type="EMBL" id="CATVXE010000015">
    <property type="protein sequence ID" value="CAJ0689331.1"/>
    <property type="molecule type" value="Genomic_DNA"/>
</dbReference>
<dbReference type="Pfam" id="PF13924">
    <property type="entry name" value="Lipocalin_5"/>
    <property type="match status" value="1"/>
</dbReference>
<accession>A0AAD2EN07</accession>
<dbReference type="InterPro" id="IPR024311">
    <property type="entry name" value="Lipocalin-like"/>
</dbReference>
<dbReference type="EMBL" id="CAUDKV010000014">
    <property type="protein sequence ID" value="CAJ0881358.1"/>
    <property type="molecule type" value="Genomic_DNA"/>
</dbReference>
<dbReference type="Proteomes" id="UP001190452">
    <property type="component" value="Unassembled WGS sequence"/>
</dbReference>
<protein>
    <recommendedName>
        <fullName evidence="1">Lipocalin-like domain-containing protein</fullName>
    </recommendedName>
</protein>
<comment type="caution">
    <text evidence="2">The sequence shown here is derived from an EMBL/GenBank/DDBJ whole genome shotgun (WGS) entry which is preliminary data.</text>
</comment>
<organism evidence="2 4">
    <name type="scientific">Ralstonia mannitolilytica</name>
    <dbReference type="NCBI Taxonomy" id="105219"/>
    <lineage>
        <taxon>Bacteria</taxon>
        <taxon>Pseudomonadati</taxon>
        <taxon>Pseudomonadota</taxon>
        <taxon>Betaproteobacteria</taxon>
        <taxon>Burkholderiales</taxon>
        <taxon>Burkholderiaceae</taxon>
        <taxon>Ralstonia</taxon>
    </lineage>
</organism>
<dbReference type="AlphaFoldDB" id="A0AAD2EN07"/>
<evidence type="ECO:0000313" key="3">
    <source>
        <dbReference type="EMBL" id="CAJ0881358.1"/>
    </source>
</evidence>
<name>A0AAD2EN07_9RALS</name>
<evidence type="ECO:0000313" key="5">
    <source>
        <dbReference type="Proteomes" id="UP001190452"/>
    </source>
</evidence>
<proteinExistence type="predicted"/>
<evidence type="ECO:0000259" key="1">
    <source>
        <dbReference type="Pfam" id="PF13924"/>
    </source>
</evidence>
<evidence type="ECO:0000313" key="2">
    <source>
        <dbReference type="EMBL" id="CAJ0689331.1"/>
    </source>
</evidence>
<dbReference type="Proteomes" id="UP001190002">
    <property type="component" value="Unassembled WGS sequence"/>
</dbReference>
<sequence>MESWTRRIVDTGEVADALGPAPIGYINYSTDGRVMVFVIRRGRCRPASALPSEAEKIALFDSMFAYVGTYVVEADRVVHSIDASWNELWTGTRQTRYVAFRGGRLIYTTPETIDPMDGRLCTYEVTFSRLA</sequence>
<reference evidence="2 5" key="1">
    <citation type="submission" date="2023-07" db="EMBL/GenBank/DDBJ databases">
        <authorList>
            <person name="Peeters C."/>
        </authorList>
    </citation>
    <scope>NUCLEOTIDE SEQUENCE</scope>
    <source>
        <strain evidence="3 5">R-77569</strain>
        <strain evidence="2">R-77591</strain>
    </source>
</reference>